<comment type="similarity">
    <text evidence="3">Belongs to the lysine N(6)-hydroxylase/L-ornithine N(5)-oxygenase family.</text>
</comment>
<keyword evidence="6" id="KW-0285">Flavoprotein</keyword>
<keyword evidence="9" id="KW-0560">Oxidoreductase</keyword>
<keyword evidence="7" id="KW-0274">FAD</keyword>
<keyword evidence="14" id="KW-1185">Reference proteome</keyword>
<evidence type="ECO:0000256" key="12">
    <source>
        <dbReference type="ARBA" id="ARBA00049248"/>
    </source>
</evidence>
<evidence type="ECO:0000256" key="11">
    <source>
        <dbReference type="ARBA" id="ARBA00047598"/>
    </source>
</evidence>
<evidence type="ECO:0000256" key="8">
    <source>
        <dbReference type="ARBA" id="ARBA00022857"/>
    </source>
</evidence>
<comment type="catalytic activity">
    <reaction evidence="12">
        <text>L-ornithine + NADH + O2 = N(5)-hydroxy-L-ornithine + NAD(+) + H2O</text>
        <dbReference type="Rhea" id="RHEA:41512"/>
        <dbReference type="ChEBI" id="CHEBI:15377"/>
        <dbReference type="ChEBI" id="CHEBI:15379"/>
        <dbReference type="ChEBI" id="CHEBI:46911"/>
        <dbReference type="ChEBI" id="CHEBI:57540"/>
        <dbReference type="ChEBI" id="CHEBI:57945"/>
        <dbReference type="ChEBI" id="CHEBI:78275"/>
        <dbReference type="EC" id="1.14.13.196"/>
    </reaction>
</comment>
<protein>
    <recommendedName>
        <fullName evidence="5">L-ornithine N(5)-monooxygenase</fullName>
        <ecNumber evidence="4">1.14.13.196</ecNumber>
    </recommendedName>
    <alternativeName>
        <fullName evidence="10">L-ornithine N(5)-oxygenase</fullName>
    </alternativeName>
</protein>
<evidence type="ECO:0000256" key="3">
    <source>
        <dbReference type="ARBA" id="ARBA00007588"/>
    </source>
</evidence>
<evidence type="ECO:0000256" key="1">
    <source>
        <dbReference type="ARBA" id="ARBA00001974"/>
    </source>
</evidence>
<comment type="pathway">
    <text evidence="2">Siderophore biosynthesis.</text>
</comment>
<organism evidence="13 14">
    <name type="scientific">Helicocarpus griseus UAMH5409</name>
    <dbReference type="NCBI Taxonomy" id="1447875"/>
    <lineage>
        <taxon>Eukaryota</taxon>
        <taxon>Fungi</taxon>
        <taxon>Dikarya</taxon>
        <taxon>Ascomycota</taxon>
        <taxon>Pezizomycotina</taxon>
        <taxon>Eurotiomycetes</taxon>
        <taxon>Eurotiomycetidae</taxon>
        <taxon>Onygenales</taxon>
        <taxon>Ajellomycetaceae</taxon>
        <taxon>Helicocarpus</taxon>
    </lineage>
</organism>
<comment type="catalytic activity">
    <reaction evidence="11">
        <text>L-ornithine + NADPH + O2 = N(5)-hydroxy-L-ornithine + NADP(+) + H2O</text>
        <dbReference type="Rhea" id="RHEA:41508"/>
        <dbReference type="ChEBI" id="CHEBI:15377"/>
        <dbReference type="ChEBI" id="CHEBI:15379"/>
        <dbReference type="ChEBI" id="CHEBI:46911"/>
        <dbReference type="ChEBI" id="CHEBI:57783"/>
        <dbReference type="ChEBI" id="CHEBI:58349"/>
        <dbReference type="ChEBI" id="CHEBI:78275"/>
        <dbReference type="EC" id="1.14.13.196"/>
    </reaction>
</comment>
<evidence type="ECO:0000256" key="7">
    <source>
        <dbReference type="ARBA" id="ARBA00022827"/>
    </source>
</evidence>
<dbReference type="InterPro" id="IPR036188">
    <property type="entry name" value="FAD/NAD-bd_sf"/>
</dbReference>
<dbReference type="InterPro" id="IPR025700">
    <property type="entry name" value="Lys/Orn_oxygenase"/>
</dbReference>
<evidence type="ECO:0000256" key="5">
    <source>
        <dbReference type="ARBA" id="ARBA00018612"/>
    </source>
</evidence>
<dbReference type="PANTHER" id="PTHR38663:SF1">
    <property type="entry name" value="L-ORNITHINE N(5)-MONOOXYGENASE"/>
    <property type="match status" value="1"/>
</dbReference>
<gene>
    <name evidence="13" type="ORF">AJ79_07699</name>
</gene>
<evidence type="ECO:0000256" key="2">
    <source>
        <dbReference type="ARBA" id="ARBA00004924"/>
    </source>
</evidence>
<evidence type="ECO:0000256" key="9">
    <source>
        <dbReference type="ARBA" id="ARBA00023002"/>
    </source>
</evidence>
<evidence type="ECO:0000256" key="6">
    <source>
        <dbReference type="ARBA" id="ARBA00022630"/>
    </source>
</evidence>
<dbReference type="EMBL" id="PDNB01000161">
    <property type="protein sequence ID" value="PGH02250.1"/>
    <property type="molecule type" value="Genomic_DNA"/>
</dbReference>
<evidence type="ECO:0000313" key="14">
    <source>
        <dbReference type="Proteomes" id="UP000223968"/>
    </source>
</evidence>
<dbReference type="Pfam" id="PF13434">
    <property type="entry name" value="Lys_Orn_oxgnase"/>
    <property type="match status" value="1"/>
</dbReference>
<sequence length="564" mass="62986">MAPEALECPVVDVIIIGAGPCGLAAAARLREETPSALFTDEEHQRYHWLKRHSGRMALVRAHNRTLNSAGKHGRRVSQKGQKGEVHWCKTGTKSCTGTRSPSQPSILVLDSSGDRWLEKWNRSFEKLQIPCLRSPMFFHVDPGDRDGMLAFSRETGREDELWEIPGCVGQELSKHKKKKRQSMPSSKVEIAIDERDRKDYFSPSTKLFADHCTFTASRYGLDKSGQILVQEARDITYDYVPDYSNTEKLFTVKTDKGCFHAKAVVLAIGPGNTKNMPWQMSKTEITGACHSLDIKTFPDPGLKAKIKSRRETNVVVVGGGLSSAHIIDMAVKAGVSKVWHFTRGELKVKHFDIGLTWMGKFKNYEKAVFWSAESDEERLDMIKTARNGGSITPRMHKVLKQHVAHKKLSICTHTTIASKYYDPVSGTWQLDTTPPMPDLPRIDYIYFATGVSSNVAELPLLGSMNRDHPIEIKQGLPCITEDLTWKHDIPLLVTGRLAALQLGPGAANLEGARLGAERIAWTLERALGRAKDEDRELSRVSFCGHGNRYDCLSNQPQHSVMVSA</sequence>
<dbReference type="Proteomes" id="UP000223968">
    <property type="component" value="Unassembled WGS sequence"/>
</dbReference>
<evidence type="ECO:0000313" key="13">
    <source>
        <dbReference type="EMBL" id="PGH02250.1"/>
    </source>
</evidence>
<dbReference type="AlphaFoldDB" id="A0A2B7X090"/>
<dbReference type="EC" id="1.14.13.196" evidence="4"/>
<comment type="cofactor">
    <cofactor evidence="1">
        <name>FAD</name>
        <dbReference type="ChEBI" id="CHEBI:57692"/>
    </cofactor>
</comment>
<evidence type="ECO:0000256" key="4">
    <source>
        <dbReference type="ARBA" id="ARBA00012881"/>
    </source>
</evidence>
<dbReference type="Gene3D" id="3.50.50.60">
    <property type="entry name" value="FAD/NAD(P)-binding domain"/>
    <property type="match status" value="2"/>
</dbReference>
<evidence type="ECO:0000256" key="10">
    <source>
        <dbReference type="ARBA" id="ARBA00030351"/>
    </source>
</evidence>
<dbReference type="PANTHER" id="PTHR38663">
    <property type="match status" value="1"/>
</dbReference>
<dbReference type="OrthoDB" id="76038at2759"/>
<proteinExistence type="inferred from homology"/>
<reference evidence="13 14" key="1">
    <citation type="submission" date="2017-10" db="EMBL/GenBank/DDBJ databases">
        <title>Comparative genomics in systemic dimorphic fungi from Ajellomycetaceae.</title>
        <authorList>
            <person name="Munoz J.F."/>
            <person name="Mcewen J.G."/>
            <person name="Clay O.K."/>
            <person name="Cuomo C.A."/>
        </authorList>
    </citation>
    <scope>NUCLEOTIDE SEQUENCE [LARGE SCALE GENOMIC DNA]</scope>
    <source>
        <strain evidence="13 14">UAMH5409</strain>
    </source>
</reference>
<dbReference type="SUPFAM" id="SSF51905">
    <property type="entry name" value="FAD/NAD(P)-binding domain"/>
    <property type="match status" value="2"/>
</dbReference>
<name>A0A2B7X090_9EURO</name>
<accession>A0A2B7X090</accession>
<comment type="caution">
    <text evidence="13">The sequence shown here is derived from an EMBL/GenBank/DDBJ whole genome shotgun (WGS) entry which is preliminary data.</text>
</comment>
<keyword evidence="8" id="KW-0521">NADP</keyword>